<dbReference type="PROSITE" id="PS51257">
    <property type="entry name" value="PROKAR_LIPOPROTEIN"/>
    <property type="match status" value="1"/>
</dbReference>
<evidence type="ECO:0008006" key="3">
    <source>
        <dbReference type="Google" id="ProtNLM"/>
    </source>
</evidence>
<dbReference type="EMBL" id="JJOA01000034">
    <property type="protein sequence ID" value="KEA55892.1"/>
    <property type="molecule type" value="Genomic_DNA"/>
</dbReference>
<accession>A0A071M595</accession>
<keyword evidence="1" id="KW-1133">Transmembrane helix</keyword>
<feature type="transmembrane region" description="Helical" evidence="1">
    <location>
        <begin position="12"/>
        <end position="40"/>
    </location>
</feature>
<comment type="caution">
    <text evidence="2">The sequence shown here is derived from an EMBL/GenBank/DDBJ whole genome shotgun (WGS) entry which is preliminary data.</text>
</comment>
<reference evidence="2" key="1">
    <citation type="submission" date="2014-04" db="EMBL/GenBank/DDBJ databases">
        <title>In planta biocontrol of soil-borne Fusarium wilt of banana through a plant endophytic bacterium, Burkholderia cenocepacia 869T2.</title>
        <authorList>
            <person name="Ho Y.-N."/>
            <person name="Chiang H.-M."/>
            <person name="Chao C.-P."/>
            <person name="Su C.-C."/>
            <person name="Hsu H.-F."/>
            <person name="Guo C.-T."/>
            <person name="Hsieh J.-L."/>
            <person name="Huang C.-C."/>
        </authorList>
    </citation>
    <scope>NUCLEOTIDE SEQUENCE [LARGE SCALE GENOMIC DNA]</scope>
    <source>
        <strain evidence="2">869T2</strain>
    </source>
</reference>
<name>A0A071M595_9BURK</name>
<sequence length="124" mass="13541">MDHRSSPLRQHLLTAVVTLVALACLMAGLAASLWLASFFLYASLRINPLHAGMWGWVDAVLMWRDGMMPNVGRKLVGAALFGVLVSLGGPVLGFHALWASSHRRRLYGSARFANESEIRQAGLL</sequence>
<gene>
    <name evidence="2" type="ORF">DT99_29595</name>
</gene>
<protein>
    <recommendedName>
        <fullName evidence="3">Conjugal transfer protein TraG</fullName>
    </recommendedName>
</protein>
<dbReference type="OrthoDB" id="9012460at2"/>
<keyword evidence="1" id="KW-0472">Membrane</keyword>
<organism evidence="2">
    <name type="scientific">Burkholderia cenocepacia</name>
    <dbReference type="NCBI Taxonomy" id="95486"/>
    <lineage>
        <taxon>Bacteria</taxon>
        <taxon>Pseudomonadati</taxon>
        <taxon>Pseudomonadota</taxon>
        <taxon>Betaproteobacteria</taxon>
        <taxon>Burkholderiales</taxon>
        <taxon>Burkholderiaceae</taxon>
        <taxon>Burkholderia</taxon>
        <taxon>Burkholderia cepacia complex</taxon>
    </lineage>
</organism>
<feature type="transmembrane region" description="Helical" evidence="1">
    <location>
        <begin position="75"/>
        <end position="98"/>
    </location>
</feature>
<proteinExistence type="predicted"/>
<evidence type="ECO:0000313" key="2">
    <source>
        <dbReference type="EMBL" id="KEA55892.1"/>
    </source>
</evidence>
<evidence type="ECO:0000256" key="1">
    <source>
        <dbReference type="SAM" id="Phobius"/>
    </source>
</evidence>
<keyword evidence="1" id="KW-0812">Transmembrane</keyword>
<dbReference type="AlphaFoldDB" id="A0A071M595"/>